<sequence length="250" mass="26457">MFVHNRLWLLLTVCLSGCIPTPQTDEQTVPVLLLLEDQRRIAEQAFRNQDCLIAGVSRTIPSSGVLVCIRNYGDNCRGDLRFEGTTSRNALISQINAISSQHLACSTAATNAIQQINLLSLPAQLPLYTAGGTAGPHQSSVNYAVRRVASCESVGMQATTFLGGATALADEGQMDFLATPRGLVAIQDTVGTCRSALGLTPGQSSTVAALLAGTLTRTAICDYGSDDGTMTDCPASLDHSDFRFTGISSW</sequence>
<keyword evidence="2" id="KW-1185">Reference proteome</keyword>
<name>H2CH65_9LEPT</name>
<dbReference type="RefSeq" id="WP_002772644.1">
    <property type="nucleotide sequence ID" value="NZ_JH597773.1"/>
</dbReference>
<accession>H2CH65</accession>
<dbReference type="EMBL" id="JH597773">
    <property type="protein sequence ID" value="EHQ06935.1"/>
    <property type="molecule type" value="Genomic_DNA"/>
</dbReference>
<reference evidence="1 2" key="1">
    <citation type="submission" date="2011-10" db="EMBL/GenBank/DDBJ databases">
        <title>The Improved High-Quality Draft genome of Leptonema illini DSM 21528.</title>
        <authorList>
            <consortium name="US DOE Joint Genome Institute (JGI-PGF)"/>
            <person name="Lucas S."/>
            <person name="Copeland A."/>
            <person name="Lapidus A."/>
            <person name="Glavina del Rio T."/>
            <person name="Dalin E."/>
            <person name="Tice H."/>
            <person name="Bruce D."/>
            <person name="Goodwin L."/>
            <person name="Pitluck S."/>
            <person name="Peters L."/>
            <person name="Mikhailova N."/>
            <person name="Held B."/>
            <person name="Kyrpides N."/>
            <person name="Mavromatis K."/>
            <person name="Ivanova N."/>
            <person name="Markowitz V."/>
            <person name="Cheng J.-F."/>
            <person name="Hugenholtz P."/>
            <person name="Woyke T."/>
            <person name="Wu D."/>
            <person name="Gronow S."/>
            <person name="Wellnitz S."/>
            <person name="Brambilla E.-M."/>
            <person name="Klenk H.-P."/>
            <person name="Eisen J.A."/>
        </authorList>
    </citation>
    <scope>NUCLEOTIDE SEQUENCE [LARGE SCALE GENOMIC DNA]</scope>
    <source>
        <strain evidence="1 2">DSM 21528</strain>
    </source>
</reference>
<evidence type="ECO:0000313" key="1">
    <source>
        <dbReference type="EMBL" id="EHQ06935.1"/>
    </source>
</evidence>
<proteinExistence type="predicted"/>
<dbReference type="Proteomes" id="UP000005737">
    <property type="component" value="Unassembled WGS sequence"/>
</dbReference>
<evidence type="ECO:0000313" key="2">
    <source>
        <dbReference type="Proteomes" id="UP000005737"/>
    </source>
</evidence>
<organism evidence="1 2">
    <name type="scientific">Leptonema illini DSM 21528</name>
    <dbReference type="NCBI Taxonomy" id="929563"/>
    <lineage>
        <taxon>Bacteria</taxon>
        <taxon>Pseudomonadati</taxon>
        <taxon>Spirochaetota</taxon>
        <taxon>Spirochaetia</taxon>
        <taxon>Leptospirales</taxon>
        <taxon>Leptospiraceae</taxon>
        <taxon>Leptonema</taxon>
    </lineage>
</organism>
<dbReference type="STRING" id="183.GCA_002009735_03186"/>
<dbReference type="HOGENOM" id="CLU_1203636_0_0_12"/>
<gene>
    <name evidence="1" type="ORF">Lepil_2259</name>
</gene>
<protein>
    <submittedName>
        <fullName evidence="1">Uncharacterized protein</fullName>
    </submittedName>
</protein>
<dbReference type="AlphaFoldDB" id="H2CH65"/>